<reference evidence="12" key="1">
    <citation type="journal article" date="2019" name="Int. J. Syst. Evol. Microbiol.">
        <title>The Global Catalogue of Microorganisms (GCM) 10K type strain sequencing project: providing services to taxonomists for standard genome sequencing and annotation.</title>
        <authorList>
            <consortium name="The Broad Institute Genomics Platform"/>
            <consortium name="The Broad Institute Genome Sequencing Center for Infectious Disease"/>
            <person name="Wu L."/>
            <person name="Ma J."/>
        </authorList>
    </citation>
    <scope>NUCLEOTIDE SEQUENCE [LARGE SCALE GENOMIC DNA]</scope>
    <source>
        <strain evidence="12">KCTC 52237</strain>
    </source>
</reference>
<feature type="transmembrane region" description="Helical" evidence="9">
    <location>
        <begin position="873"/>
        <end position="891"/>
    </location>
</feature>
<keyword evidence="8 9" id="KW-0472">Membrane</keyword>
<dbReference type="Gene3D" id="1.20.1640.10">
    <property type="entry name" value="Multidrug efflux transporter AcrB transmembrane domain"/>
    <property type="match status" value="2"/>
</dbReference>
<organism evidence="11 12">
    <name type="scientific">Cellvibrio fontiphilus</name>
    <dbReference type="NCBI Taxonomy" id="1815559"/>
    <lineage>
        <taxon>Bacteria</taxon>
        <taxon>Pseudomonadati</taxon>
        <taxon>Pseudomonadota</taxon>
        <taxon>Gammaproteobacteria</taxon>
        <taxon>Cellvibrionales</taxon>
        <taxon>Cellvibrionaceae</taxon>
        <taxon>Cellvibrio</taxon>
    </lineage>
</organism>
<feature type="transmembrane region" description="Helical" evidence="9">
    <location>
        <begin position="366"/>
        <end position="390"/>
    </location>
</feature>
<keyword evidence="7 9" id="KW-1133">Transmembrane helix</keyword>
<feature type="transmembrane region" description="Helical" evidence="9">
    <location>
        <begin position="396"/>
        <end position="417"/>
    </location>
</feature>
<feature type="transmembrane region" description="Helical" evidence="9">
    <location>
        <begin position="438"/>
        <end position="462"/>
    </location>
</feature>
<dbReference type="NCBIfam" id="NF000282">
    <property type="entry name" value="RND_permease_1"/>
    <property type="match status" value="1"/>
</dbReference>
<feature type="transmembrane region" description="Helical" evidence="9">
    <location>
        <begin position="538"/>
        <end position="555"/>
    </location>
</feature>
<dbReference type="PANTHER" id="PTHR32063:SF11">
    <property type="entry name" value="CATION OR DRUG EFFLUX SYSTEM PROTEIN"/>
    <property type="match status" value="1"/>
</dbReference>
<comment type="caution">
    <text evidence="11">The sequence shown here is derived from an EMBL/GenBank/DDBJ whole genome shotgun (WGS) entry which is preliminary data.</text>
</comment>
<keyword evidence="5 9" id="KW-0997">Cell inner membrane</keyword>
<feature type="transmembrane region" description="Helical" evidence="9">
    <location>
        <begin position="898"/>
        <end position="918"/>
    </location>
</feature>
<evidence type="ECO:0000313" key="11">
    <source>
        <dbReference type="EMBL" id="MFC3116536.1"/>
    </source>
</evidence>
<protein>
    <recommendedName>
        <fullName evidence="9">Efflux pump membrane transporter</fullName>
    </recommendedName>
</protein>
<dbReference type="PANTHER" id="PTHR32063">
    <property type="match status" value="1"/>
</dbReference>
<evidence type="ECO:0000256" key="9">
    <source>
        <dbReference type="RuleBase" id="RU364070"/>
    </source>
</evidence>
<comment type="subcellular location">
    <subcellularLocation>
        <location evidence="1 9">Cell inner membrane</location>
        <topology evidence="1 9">Multi-pass membrane protein</topology>
    </subcellularLocation>
</comment>
<dbReference type="PRINTS" id="PR00702">
    <property type="entry name" value="ACRIFLAVINRP"/>
</dbReference>
<evidence type="ECO:0000313" key="12">
    <source>
        <dbReference type="Proteomes" id="UP001595555"/>
    </source>
</evidence>
<evidence type="ECO:0000256" key="5">
    <source>
        <dbReference type="ARBA" id="ARBA00022519"/>
    </source>
</evidence>
<feature type="domain" description="SSD" evidence="10">
    <location>
        <begin position="369"/>
        <end position="495"/>
    </location>
</feature>
<proteinExistence type="inferred from homology"/>
<evidence type="ECO:0000256" key="4">
    <source>
        <dbReference type="ARBA" id="ARBA00022475"/>
    </source>
</evidence>
<dbReference type="PROSITE" id="PS50156">
    <property type="entry name" value="SSD"/>
    <property type="match status" value="1"/>
</dbReference>
<dbReference type="InterPro" id="IPR027463">
    <property type="entry name" value="AcrB_DN_DC_subdom"/>
</dbReference>
<dbReference type="Gene3D" id="3.30.2090.10">
    <property type="entry name" value="Multidrug efflux transporter AcrB TolC docking domain, DN and DC subdomains"/>
    <property type="match status" value="2"/>
</dbReference>
<name>A0ABV7FFY5_9GAMM</name>
<feature type="transmembrane region" description="Helical" evidence="9">
    <location>
        <begin position="340"/>
        <end position="359"/>
    </location>
</feature>
<keyword evidence="6 9" id="KW-0812">Transmembrane</keyword>
<dbReference type="SUPFAM" id="SSF82693">
    <property type="entry name" value="Multidrug efflux transporter AcrB pore domain, PN1, PN2, PC1 and PC2 subdomains"/>
    <property type="match status" value="4"/>
</dbReference>
<keyword evidence="12" id="KW-1185">Reference proteome</keyword>
<dbReference type="Gene3D" id="3.30.70.1430">
    <property type="entry name" value="Multidrug efflux transporter AcrB pore domain"/>
    <property type="match status" value="2"/>
</dbReference>
<dbReference type="InterPro" id="IPR004764">
    <property type="entry name" value="MdtF-like"/>
</dbReference>
<feature type="transmembrane region" description="Helical" evidence="9">
    <location>
        <begin position="1001"/>
        <end position="1027"/>
    </location>
</feature>
<dbReference type="InterPro" id="IPR000731">
    <property type="entry name" value="SSD"/>
</dbReference>
<evidence type="ECO:0000256" key="6">
    <source>
        <dbReference type="ARBA" id="ARBA00022692"/>
    </source>
</evidence>
<evidence type="ECO:0000259" key="10">
    <source>
        <dbReference type="PROSITE" id="PS50156"/>
    </source>
</evidence>
<comment type="caution">
    <text evidence="9">Lacks conserved residue(s) required for the propagation of feature annotation.</text>
</comment>
<dbReference type="RefSeq" id="WP_378119873.1">
    <property type="nucleotide sequence ID" value="NZ_JBHRTF010000004.1"/>
</dbReference>
<sequence length="1055" mass="112646">MARFFIDRPVFAIVLSLFISLCGGLALSVLPIAQYPQITLPTINVSTAYVGANAEVVQESVAQVIEDKVNGVEGMLYMDSQSNGSGLYSLNVTFGLERNADMAAVLTQNRAATANPSLPGEVTQAGVTIRKQTPDVLMYYALYSPGGSFDQLFLKNYGSIYITDVLKRIPGVGNVNEYGADFGMRIWLDPTQMAKHAVTANDVSQALREQNAQVPAGTFGQYPAPSTQSSQYSALVQGRLAKPDEFCQVVLKSNGKGGFVRLGDVARCELSAKDFLYFGSFKGKPAAIYAINLTPDANALDVAEQIRTELARVQVDFPPDLALDIVTDNTIFVTESMREVLKTFVEAMLLVLIVVTLFLQSWRATIIPMLAVPVSLIGTLAVFVALGFSINTLTLFALVLAIGIVVDDAIVVVEAVEHHMEQHRLSARDATIRAMSEVSGPVIAIALVLCAVFVPVALLGGISGVMFRQFGLTVAVAVLISALVALTLTPALCAMLLRHKNPDDTGLSQRFFSGFNRLFDAMTSRYGRGVALGIRRSTLALLLLIGLVIATGSLFKQVPTTFVPDEDQGYFLAAVTLPEAATLARTQEAMRRVEALALQIPGVDKTIGVSGVNLLVGAPQSNAGLLVVRLKDWSERTTAETSLRNIIGSFYARAQAITEAQVLPFNPPAIPGLSTTGGFSMMIQDKSGKGARALEEVANNFIAKAQTQPEIGSILSKLQTNTPAIRIQVDREKAKKLGVPLSEVFSTLQAMLGGLQVNDFSRFGRTYKVTLQADAAFRDNTEALGLLFVRSNSGQMVPLSTLVSTEKTGTPFVLKRFNGYTAAEIGGKPAAGFSSGETLAALTEVAADTLPEGYGYEWAGLSRQEQESAGQTAPILALALIVVFLFLAALYESWAIPFAVLLSLPFGIFGAMFTLWITGAPGSVYTQIGLVLVIGLAAKNAILIVEFAKMKYEQGQALREAALEAALLRLRPILMTSFAFILGVVPLVLASGAGAGARITLGLTVFGGMLVATLLAIFMVPLLYCLVQGLAERLSGTPRAKPDEKPANSQRAPSP</sequence>
<keyword evidence="4" id="KW-1003">Cell membrane</keyword>
<keyword evidence="3 9" id="KW-0813">Transport</keyword>
<feature type="transmembrane region" description="Helical" evidence="9">
    <location>
        <begin position="924"/>
        <end position="945"/>
    </location>
</feature>
<dbReference type="NCBIfam" id="TIGR00915">
    <property type="entry name" value="2A0602"/>
    <property type="match status" value="1"/>
</dbReference>
<comment type="similarity">
    <text evidence="2 9">Belongs to the resistance-nodulation-cell division (RND) (TC 2.A.6) family.</text>
</comment>
<evidence type="ECO:0000256" key="3">
    <source>
        <dbReference type="ARBA" id="ARBA00022448"/>
    </source>
</evidence>
<dbReference type="Proteomes" id="UP001595555">
    <property type="component" value="Unassembled WGS sequence"/>
</dbReference>
<dbReference type="Pfam" id="PF00873">
    <property type="entry name" value="ACR_tran"/>
    <property type="match status" value="1"/>
</dbReference>
<feature type="transmembrane region" description="Helical" evidence="9">
    <location>
        <begin position="474"/>
        <end position="497"/>
    </location>
</feature>
<evidence type="ECO:0000256" key="7">
    <source>
        <dbReference type="ARBA" id="ARBA00022989"/>
    </source>
</evidence>
<dbReference type="Gene3D" id="3.30.70.1440">
    <property type="entry name" value="Multidrug efflux transporter AcrB pore domain"/>
    <property type="match status" value="1"/>
</dbReference>
<dbReference type="SUPFAM" id="SSF82714">
    <property type="entry name" value="Multidrug efflux transporter AcrB TolC docking domain, DN and DC subdomains"/>
    <property type="match status" value="2"/>
</dbReference>
<dbReference type="EMBL" id="JBHRTF010000004">
    <property type="protein sequence ID" value="MFC3116536.1"/>
    <property type="molecule type" value="Genomic_DNA"/>
</dbReference>
<accession>A0ABV7FFY5</accession>
<evidence type="ECO:0000256" key="1">
    <source>
        <dbReference type="ARBA" id="ARBA00004429"/>
    </source>
</evidence>
<dbReference type="Gene3D" id="3.30.70.1320">
    <property type="entry name" value="Multidrug efflux transporter AcrB pore domain like"/>
    <property type="match status" value="1"/>
</dbReference>
<evidence type="ECO:0000256" key="8">
    <source>
        <dbReference type="ARBA" id="ARBA00023136"/>
    </source>
</evidence>
<dbReference type="SUPFAM" id="SSF82866">
    <property type="entry name" value="Multidrug efflux transporter AcrB transmembrane domain"/>
    <property type="match status" value="2"/>
</dbReference>
<feature type="transmembrane region" description="Helical" evidence="9">
    <location>
        <begin position="966"/>
        <end position="989"/>
    </location>
</feature>
<evidence type="ECO:0000256" key="2">
    <source>
        <dbReference type="ARBA" id="ARBA00010942"/>
    </source>
</evidence>
<gene>
    <name evidence="11" type="ORF">ACFODX_13270</name>
</gene>
<dbReference type="InterPro" id="IPR001036">
    <property type="entry name" value="Acrflvin-R"/>
</dbReference>